<dbReference type="AlphaFoldDB" id="A0A7H2BLK6"/>
<gene>
    <name evidence="1" type="ORF">IDM48_03865</name>
</gene>
<dbReference type="Proteomes" id="UP000516421">
    <property type="component" value="Chromosome"/>
</dbReference>
<protein>
    <submittedName>
        <fullName evidence="1">DUF3107 domain-containing protein</fullName>
    </submittedName>
</protein>
<reference evidence="1 2" key="1">
    <citation type="submission" date="2020-09" db="EMBL/GenBank/DDBJ databases">
        <title>Investigation of environmental microbe.</title>
        <authorList>
            <person name="Ou Y."/>
            <person name="Kang Q."/>
        </authorList>
    </citation>
    <scope>NUCLEOTIDE SEQUENCE [LARGE SCALE GENOMIC DNA]</scope>
    <source>
        <strain evidence="1 2">KJZ-9</strain>
    </source>
</reference>
<sequence>MEIKIGVQHVQREIVIETEESTNDIKAKVSQALQDKSVLELENTKGAITLIPAEQIGYIELGAETKPRIGFGFSE</sequence>
<dbReference type="RefSeq" id="WP_145173488.1">
    <property type="nucleotide sequence ID" value="NZ_BAAAHX010000004.1"/>
</dbReference>
<dbReference type="InterPro" id="IPR021456">
    <property type="entry name" value="DUF3107"/>
</dbReference>
<proteinExistence type="predicted"/>
<accession>A0A7H2BLK6</accession>
<dbReference type="EMBL" id="CP061538">
    <property type="protein sequence ID" value="QNV40552.1"/>
    <property type="molecule type" value="Genomic_DNA"/>
</dbReference>
<evidence type="ECO:0000313" key="2">
    <source>
        <dbReference type="Proteomes" id="UP000516421"/>
    </source>
</evidence>
<name>A0A7H2BLK6_9MICC</name>
<dbReference type="Pfam" id="PF11305">
    <property type="entry name" value="DUF3107"/>
    <property type="match status" value="1"/>
</dbReference>
<keyword evidence="2" id="KW-1185">Reference proteome</keyword>
<evidence type="ECO:0000313" key="1">
    <source>
        <dbReference type="EMBL" id="QNV40552.1"/>
    </source>
</evidence>
<dbReference type="KEGG" id="rama:IDM48_03865"/>
<organism evidence="1 2">
    <name type="scientific">Rothia amarae</name>
    <dbReference type="NCBI Taxonomy" id="169480"/>
    <lineage>
        <taxon>Bacteria</taxon>
        <taxon>Bacillati</taxon>
        <taxon>Actinomycetota</taxon>
        <taxon>Actinomycetes</taxon>
        <taxon>Micrococcales</taxon>
        <taxon>Micrococcaceae</taxon>
        <taxon>Rothia</taxon>
    </lineage>
</organism>